<evidence type="ECO:0000313" key="2">
    <source>
        <dbReference type="EMBL" id="QCC50734.1"/>
    </source>
</evidence>
<dbReference type="EMBL" id="CP031310">
    <property type="protein sequence ID" value="QCC50734.1"/>
    <property type="molecule type" value="Genomic_DNA"/>
</dbReference>
<accession>A0A4D6H9J4</accession>
<gene>
    <name evidence="2" type="ORF">DV733_05520</name>
</gene>
<evidence type="ECO:0000313" key="3">
    <source>
        <dbReference type="Proteomes" id="UP000296706"/>
    </source>
</evidence>
<reference evidence="2 3" key="1">
    <citation type="journal article" date="2019" name="Nat. Commun.">
        <title>A new type of DNA phosphorothioation-based antiviral system in archaea.</title>
        <authorList>
            <person name="Xiong L."/>
            <person name="Liu S."/>
            <person name="Chen S."/>
            <person name="Xiao Y."/>
            <person name="Zhu B."/>
            <person name="Gao Y."/>
            <person name="Zhang Y."/>
            <person name="Chen B."/>
            <person name="Luo J."/>
            <person name="Deng Z."/>
            <person name="Chen X."/>
            <person name="Wang L."/>
            <person name="Chen S."/>
        </authorList>
    </citation>
    <scope>NUCLEOTIDE SEQUENCE [LARGE SCALE GENOMIC DNA]</scope>
    <source>
        <strain evidence="2 3">CBA1105</strain>
    </source>
</reference>
<dbReference type="KEGG" id="hsn:DV733_05520"/>
<dbReference type="STRING" id="1457250.GCA_000755225_03417"/>
<sequence length="62" mass="6346">MNKYGVYLAVGLAVTAALVGGLITINGSVTELIMLVRLLGAGIVLVGLSVVTLAVVVLRQHD</sequence>
<feature type="transmembrane region" description="Helical" evidence="1">
    <location>
        <begin position="38"/>
        <end position="58"/>
    </location>
</feature>
<keyword evidence="1" id="KW-0812">Transmembrane</keyword>
<keyword evidence="1" id="KW-1133">Transmembrane helix</keyword>
<feature type="transmembrane region" description="Helical" evidence="1">
    <location>
        <begin position="6"/>
        <end position="26"/>
    </location>
</feature>
<organism evidence="2 3">
    <name type="scientific">Halapricum salinum</name>
    <dbReference type="NCBI Taxonomy" id="1457250"/>
    <lineage>
        <taxon>Archaea</taxon>
        <taxon>Methanobacteriati</taxon>
        <taxon>Methanobacteriota</taxon>
        <taxon>Stenosarchaea group</taxon>
        <taxon>Halobacteria</taxon>
        <taxon>Halobacteriales</taxon>
        <taxon>Haloarculaceae</taxon>
        <taxon>Halapricum</taxon>
    </lineage>
</organism>
<dbReference type="AlphaFoldDB" id="A0A4D6H9J4"/>
<keyword evidence="1" id="KW-0472">Membrane</keyword>
<keyword evidence="3" id="KW-1185">Reference proteome</keyword>
<proteinExistence type="predicted"/>
<evidence type="ECO:0000256" key="1">
    <source>
        <dbReference type="SAM" id="Phobius"/>
    </source>
</evidence>
<dbReference type="RefSeq" id="WP_049994178.1">
    <property type="nucleotide sequence ID" value="NZ_CP031310.1"/>
</dbReference>
<protein>
    <submittedName>
        <fullName evidence="2">Uncharacterized protein</fullName>
    </submittedName>
</protein>
<dbReference type="GeneID" id="39847303"/>
<name>A0A4D6H9J4_9EURY</name>
<dbReference type="Proteomes" id="UP000296706">
    <property type="component" value="Chromosome"/>
</dbReference>